<comment type="caution">
    <text evidence="1">The sequence shown here is derived from an EMBL/GenBank/DDBJ whole genome shotgun (WGS) entry which is preliminary data.</text>
</comment>
<keyword evidence="2" id="KW-1185">Reference proteome</keyword>
<sequence length="80" mass="8722">MAQPKRLTTPTADSTLGAPLLMGDNLNTHISAQMRELIATRPWSYKHAISLGSQPSCLVLKGFTWASYATTTAPPIETRH</sequence>
<reference evidence="1 2" key="1">
    <citation type="submission" date="2019-10" db="EMBL/GenBank/DDBJ databases">
        <title>Whole genome shotgun sequence of Acrocarpospora corrugata NBRC 13972.</title>
        <authorList>
            <person name="Ichikawa N."/>
            <person name="Kimura A."/>
            <person name="Kitahashi Y."/>
            <person name="Komaki H."/>
            <person name="Oguchi A."/>
        </authorList>
    </citation>
    <scope>NUCLEOTIDE SEQUENCE [LARGE SCALE GENOMIC DNA]</scope>
    <source>
        <strain evidence="1 2">NBRC 13972</strain>
    </source>
</reference>
<gene>
    <name evidence="1" type="ORF">Acor_52610</name>
</gene>
<evidence type="ECO:0000313" key="1">
    <source>
        <dbReference type="EMBL" id="GES03195.1"/>
    </source>
</evidence>
<dbReference type="Proteomes" id="UP000334990">
    <property type="component" value="Unassembled WGS sequence"/>
</dbReference>
<proteinExistence type="predicted"/>
<protein>
    <submittedName>
        <fullName evidence="1">Uncharacterized protein</fullName>
    </submittedName>
</protein>
<accession>A0A5M3W2D4</accession>
<evidence type="ECO:0000313" key="2">
    <source>
        <dbReference type="Proteomes" id="UP000334990"/>
    </source>
</evidence>
<organism evidence="1 2">
    <name type="scientific">Acrocarpospora corrugata</name>
    <dbReference type="NCBI Taxonomy" id="35763"/>
    <lineage>
        <taxon>Bacteria</taxon>
        <taxon>Bacillati</taxon>
        <taxon>Actinomycetota</taxon>
        <taxon>Actinomycetes</taxon>
        <taxon>Streptosporangiales</taxon>
        <taxon>Streptosporangiaceae</taxon>
        <taxon>Acrocarpospora</taxon>
    </lineage>
</organism>
<name>A0A5M3W2D4_9ACTN</name>
<dbReference type="EMBL" id="BLAD01000066">
    <property type="protein sequence ID" value="GES03195.1"/>
    <property type="molecule type" value="Genomic_DNA"/>
</dbReference>
<dbReference type="AlphaFoldDB" id="A0A5M3W2D4"/>